<dbReference type="STRING" id="49451.A0A314L461"/>
<dbReference type="InterPro" id="IPR055290">
    <property type="entry name" value="At3g26010-like"/>
</dbReference>
<dbReference type="PANTHER" id="PTHR35546">
    <property type="entry name" value="F-BOX PROTEIN INTERACTION DOMAIN PROTEIN-RELATED"/>
    <property type="match status" value="1"/>
</dbReference>
<feature type="domain" description="F-box protein At3g26010-like beta-propeller" evidence="1">
    <location>
        <begin position="5"/>
        <end position="249"/>
    </location>
</feature>
<evidence type="ECO:0000313" key="2">
    <source>
        <dbReference type="EMBL" id="OIT35754.1"/>
    </source>
</evidence>
<name>A0A314L461_NICAT</name>
<dbReference type="InterPro" id="IPR056592">
    <property type="entry name" value="Beta-prop_At3g26010-like"/>
</dbReference>
<comment type="caution">
    <text evidence="2">The sequence shown here is derived from an EMBL/GenBank/DDBJ whole genome shotgun (WGS) entry which is preliminary data.</text>
</comment>
<protein>
    <recommendedName>
        <fullName evidence="1">F-box protein At3g26010-like beta-propeller domain-containing protein</fullName>
    </recommendedName>
</protein>
<dbReference type="Pfam" id="PF24750">
    <property type="entry name" value="b-prop_At3g26010-like"/>
    <property type="match status" value="1"/>
</dbReference>
<reference evidence="2" key="1">
    <citation type="submission" date="2016-11" db="EMBL/GenBank/DDBJ databases">
        <title>The genome of Nicotiana attenuata.</title>
        <authorList>
            <person name="Xu S."/>
            <person name="Brockmoeller T."/>
            <person name="Gaquerel E."/>
            <person name="Navarro A."/>
            <person name="Kuhl H."/>
            <person name="Gase K."/>
            <person name="Ling Z."/>
            <person name="Zhou W."/>
            <person name="Kreitzer C."/>
            <person name="Stanke M."/>
            <person name="Tang H."/>
            <person name="Lyons E."/>
            <person name="Pandey P."/>
            <person name="Pandey S.P."/>
            <person name="Timmermann B."/>
            <person name="Baldwin I.T."/>
        </authorList>
    </citation>
    <scope>NUCLEOTIDE SEQUENCE [LARGE SCALE GENOMIC DNA]</scope>
    <source>
        <strain evidence="2">UT</strain>
    </source>
</reference>
<organism evidence="2 3">
    <name type="scientific">Nicotiana attenuata</name>
    <name type="common">Coyote tobacco</name>
    <dbReference type="NCBI Taxonomy" id="49451"/>
    <lineage>
        <taxon>Eukaryota</taxon>
        <taxon>Viridiplantae</taxon>
        <taxon>Streptophyta</taxon>
        <taxon>Embryophyta</taxon>
        <taxon>Tracheophyta</taxon>
        <taxon>Spermatophyta</taxon>
        <taxon>Magnoliopsida</taxon>
        <taxon>eudicotyledons</taxon>
        <taxon>Gunneridae</taxon>
        <taxon>Pentapetalae</taxon>
        <taxon>asterids</taxon>
        <taxon>lamiids</taxon>
        <taxon>Solanales</taxon>
        <taxon>Solanaceae</taxon>
        <taxon>Nicotianoideae</taxon>
        <taxon>Nicotianeae</taxon>
        <taxon>Nicotiana</taxon>
    </lineage>
</organism>
<dbReference type="Proteomes" id="UP000187609">
    <property type="component" value="Unassembled WGS sequence"/>
</dbReference>
<sequence>MRLLATSADLMLCCQDNKDLSCSINFYVVNLLTKQWITLPPAPPGLLVDSTVTGFICKPHYKSNTSINSRFRIVRIPDENRKTPSFEVKIQVFSSEKCEWKRFNVTSPCMLKHRGFRQILVYKGLLHSLNGDGIFVYDPFCGPQRFSRVIDLPAKLSDTDCYGVSEGHLCVARLTGKRDPDRRKYPSVSVWELVNYNMGRWCLRHKIYLRHLSFIGTSLEINYWNIRSLNCHVRILTFHPADGNILYLAVGFHTIRCDMKKEVVLDCTKEDPHILWTMSLLPSFELVITRSGPTPLPLLPHFSEPDMQE</sequence>
<accession>A0A314L461</accession>
<evidence type="ECO:0000313" key="3">
    <source>
        <dbReference type="Proteomes" id="UP000187609"/>
    </source>
</evidence>
<proteinExistence type="predicted"/>
<evidence type="ECO:0000259" key="1">
    <source>
        <dbReference type="Pfam" id="PF24750"/>
    </source>
</evidence>
<dbReference type="PANTHER" id="PTHR35546:SF25">
    <property type="entry name" value="F-BOX DOMAIN-CONTAINING PROTEIN"/>
    <property type="match status" value="1"/>
</dbReference>
<dbReference type="AlphaFoldDB" id="A0A314L461"/>
<gene>
    <name evidence="2" type="ORF">A4A49_51522</name>
</gene>
<dbReference type="EMBL" id="MJEQ01000515">
    <property type="protein sequence ID" value="OIT35754.1"/>
    <property type="molecule type" value="Genomic_DNA"/>
</dbReference>
<dbReference type="Gramene" id="OIT35754">
    <property type="protein sequence ID" value="OIT35754"/>
    <property type="gene ID" value="A4A49_51522"/>
</dbReference>
<keyword evidence="3" id="KW-1185">Reference proteome</keyword>